<feature type="region of interest" description="Disordered" evidence="1">
    <location>
        <begin position="1"/>
        <end position="129"/>
    </location>
</feature>
<evidence type="ECO:0000256" key="1">
    <source>
        <dbReference type="SAM" id="MobiDB-lite"/>
    </source>
</evidence>
<feature type="compositionally biased region" description="Polar residues" evidence="1">
    <location>
        <begin position="102"/>
        <end position="114"/>
    </location>
</feature>
<organism evidence="2 3">
    <name type="scientific">Lunasporangiospora selenospora</name>
    <dbReference type="NCBI Taxonomy" id="979761"/>
    <lineage>
        <taxon>Eukaryota</taxon>
        <taxon>Fungi</taxon>
        <taxon>Fungi incertae sedis</taxon>
        <taxon>Mucoromycota</taxon>
        <taxon>Mortierellomycotina</taxon>
        <taxon>Mortierellomycetes</taxon>
        <taxon>Mortierellales</taxon>
        <taxon>Mortierellaceae</taxon>
        <taxon>Lunasporangiospora</taxon>
    </lineage>
</organism>
<evidence type="ECO:0000313" key="2">
    <source>
        <dbReference type="EMBL" id="KAF9583265.1"/>
    </source>
</evidence>
<feature type="compositionally biased region" description="Low complexity" evidence="1">
    <location>
        <begin position="14"/>
        <end position="30"/>
    </location>
</feature>
<feature type="compositionally biased region" description="Polar residues" evidence="1">
    <location>
        <begin position="54"/>
        <end position="84"/>
    </location>
</feature>
<dbReference type="AlphaFoldDB" id="A0A9P6FYZ2"/>
<sequence>MLAAASPPPGQAGGSTQPPSAIPSSVPSAATLATQTGTDMTRAAIGVTMDDGSNPKNTVQPVQGQVQSPTQQTEAVPPRTQTSGGPEAFMTAMPAHVRRTEGPNSSLGYATSGANAAGRARYETTCHLE</sequence>
<dbReference type="EMBL" id="JAABOA010000757">
    <property type="protein sequence ID" value="KAF9583265.1"/>
    <property type="molecule type" value="Genomic_DNA"/>
</dbReference>
<proteinExistence type="predicted"/>
<evidence type="ECO:0000313" key="3">
    <source>
        <dbReference type="Proteomes" id="UP000780801"/>
    </source>
</evidence>
<feature type="compositionally biased region" description="Basic and acidic residues" evidence="1">
    <location>
        <begin position="120"/>
        <end position="129"/>
    </location>
</feature>
<gene>
    <name evidence="2" type="ORF">BGW38_009886</name>
</gene>
<feature type="non-terminal residue" evidence="2">
    <location>
        <position position="129"/>
    </location>
</feature>
<dbReference type="Proteomes" id="UP000780801">
    <property type="component" value="Unassembled WGS sequence"/>
</dbReference>
<accession>A0A9P6FYZ2</accession>
<feature type="compositionally biased region" description="Pro residues" evidence="1">
    <location>
        <begin position="1"/>
        <end position="10"/>
    </location>
</feature>
<keyword evidence="3" id="KW-1185">Reference proteome</keyword>
<comment type="caution">
    <text evidence="2">The sequence shown here is derived from an EMBL/GenBank/DDBJ whole genome shotgun (WGS) entry which is preliminary data.</text>
</comment>
<protein>
    <submittedName>
        <fullName evidence="2">Uncharacterized protein</fullName>
    </submittedName>
</protein>
<name>A0A9P6FYZ2_9FUNG</name>
<reference evidence="2" key="1">
    <citation type="journal article" date="2020" name="Fungal Divers.">
        <title>Resolving the Mortierellaceae phylogeny through synthesis of multi-gene phylogenetics and phylogenomics.</title>
        <authorList>
            <person name="Vandepol N."/>
            <person name="Liber J."/>
            <person name="Desiro A."/>
            <person name="Na H."/>
            <person name="Kennedy M."/>
            <person name="Barry K."/>
            <person name="Grigoriev I.V."/>
            <person name="Miller A.N."/>
            <person name="O'Donnell K."/>
            <person name="Stajich J.E."/>
            <person name="Bonito G."/>
        </authorList>
    </citation>
    <scope>NUCLEOTIDE SEQUENCE</scope>
    <source>
        <strain evidence="2">KOD1015</strain>
    </source>
</reference>